<proteinExistence type="predicted"/>
<feature type="region of interest" description="Disordered" evidence="3">
    <location>
        <begin position="60"/>
        <end position="79"/>
    </location>
</feature>
<evidence type="ECO:0000259" key="4">
    <source>
        <dbReference type="PROSITE" id="PS51667"/>
    </source>
</evidence>
<keyword evidence="1" id="KW-0539">Nucleus</keyword>
<accession>A0AAD4XHZ6</accession>
<dbReference type="PROSITE" id="PS51667">
    <property type="entry name" value="WRC"/>
    <property type="match status" value="1"/>
</dbReference>
<evidence type="ECO:0000313" key="5">
    <source>
        <dbReference type="EMBL" id="KAI3919046.1"/>
    </source>
</evidence>
<comment type="caution">
    <text evidence="2">Lacks conserved residue(s) required for the propagation of feature annotation.</text>
</comment>
<evidence type="ECO:0000313" key="6">
    <source>
        <dbReference type="Proteomes" id="UP001202328"/>
    </source>
</evidence>
<protein>
    <recommendedName>
        <fullName evidence="4">WRC domain-containing protein</fullName>
    </recommendedName>
</protein>
<dbReference type="InterPro" id="IPR014977">
    <property type="entry name" value="WRC_dom"/>
</dbReference>
<organism evidence="5 6">
    <name type="scientific">Papaver atlanticum</name>
    <dbReference type="NCBI Taxonomy" id="357466"/>
    <lineage>
        <taxon>Eukaryota</taxon>
        <taxon>Viridiplantae</taxon>
        <taxon>Streptophyta</taxon>
        <taxon>Embryophyta</taxon>
        <taxon>Tracheophyta</taxon>
        <taxon>Spermatophyta</taxon>
        <taxon>Magnoliopsida</taxon>
        <taxon>Ranunculales</taxon>
        <taxon>Papaveraceae</taxon>
        <taxon>Papaveroideae</taxon>
        <taxon>Papaver</taxon>
    </lineage>
</organism>
<reference evidence="5" key="1">
    <citation type="submission" date="2022-04" db="EMBL/GenBank/DDBJ databases">
        <title>A functionally conserved STORR gene fusion in Papaver species that diverged 16.8 million years ago.</title>
        <authorList>
            <person name="Catania T."/>
        </authorList>
    </citation>
    <scope>NUCLEOTIDE SEQUENCE</scope>
    <source>
        <strain evidence="5">S-188037</strain>
    </source>
</reference>
<feature type="domain" description="WRC" evidence="4">
    <location>
        <begin position="20"/>
        <end position="67"/>
    </location>
</feature>
<dbReference type="Pfam" id="PF08879">
    <property type="entry name" value="WRC"/>
    <property type="match status" value="1"/>
</dbReference>
<feature type="region of interest" description="Disordered" evidence="3">
    <location>
        <begin position="1"/>
        <end position="31"/>
    </location>
</feature>
<name>A0AAD4XHZ6_9MAGN</name>
<feature type="non-terminal residue" evidence="5">
    <location>
        <position position="79"/>
    </location>
</feature>
<dbReference type="Proteomes" id="UP001202328">
    <property type="component" value="Unassembled WGS sequence"/>
</dbReference>
<comment type="caution">
    <text evidence="5">The sequence shown here is derived from an EMBL/GenBank/DDBJ whole genome shotgun (WGS) entry which is preliminary data.</text>
</comment>
<keyword evidence="6" id="KW-1185">Reference proteome</keyword>
<sequence length="79" mass="9226">MENQKKNPHDDDDSMKVVVPPDDQRCGRNSGMGWRCRNIVSSSHNPSEYCDKHYKSPWYRKGYPNQAAKKNQNTRKLDS</sequence>
<evidence type="ECO:0000256" key="3">
    <source>
        <dbReference type="SAM" id="MobiDB-lite"/>
    </source>
</evidence>
<dbReference type="AlphaFoldDB" id="A0AAD4XHZ6"/>
<gene>
    <name evidence="5" type="ORF">MKW98_016599</name>
</gene>
<dbReference type="EMBL" id="JAJJMB010008936">
    <property type="protein sequence ID" value="KAI3919046.1"/>
    <property type="molecule type" value="Genomic_DNA"/>
</dbReference>
<evidence type="ECO:0000256" key="1">
    <source>
        <dbReference type="ARBA" id="ARBA00023242"/>
    </source>
</evidence>
<evidence type="ECO:0000256" key="2">
    <source>
        <dbReference type="PROSITE-ProRule" id="PRU01002"/>
    </source>
</evidence>